<proteinExistence type="predicted"/>
<dbReference type="PROSITE" id="PS50090">
    <property type="entry name" value="MYB_LIKE"/>
    <property type="match status" value="1"/>
</dbReference>
<dbReference type="EMBL" id="MBDN02000119">
    <property type="protein sequence ID" value="RLN80139.1"/>
    <property type="molecule type" value="Genomic_DNA"/>
</dbReference>
<dbReference type="SUPFAM" id="SSF46689">
    <property type="entry name" value="Homeodomain-like"/>
    <property type="match status" value="1"/>
</dbReference>
<reference evidence="8" key="3">
    <citation type="submission" date="2020-06" db="EMBL/GenBank/DDBJ databases">
        <authorList>
            <person name="Studholme D.J."/>
        </authorList>
    </citation>
    <scope>NUCLEOTIDE SEQUENCE</scope>
    <source>
        <strain evidence="8">NZFS 2646</strain>
        <strain evidence="9">NZFS 3630</strain>
    </source>
</reference>
<keyword evidence="12" id="KW-1185">Reference proteome</keyword>
<dbReference type="Proteomes" id="UP000792063">
    <property type="component" value="Unassembled WGS sequence"/>
</dbReference>
<accession>A0A421F7N2</accession>
<feature type="domain" description="SANT" evidence="6">
    <location>
        <begin position="42"/>
        <end position="92"/>
    </location>
</feature>
<reference evidence="12 13" key="2">
    <citation type="submission" date="2018-07" db="EMBL/GenBank/DDBJ databases">
        <title>Genome sequencing of oomycete isolates from Chile give support for New Zealand origin for Phytophthora kernoviae and make available the first Nothophytophthora sp. genome.</title>
        <authorList>
            <person name="Studholme D.J."/>
            <person name="Sanfuentes E."/>
            <person name="Panda P."/>
            <person name="Hill R."/>
            <person name="Sambles C."/>
            <person name="Grant M."/>
            <person name="Williams N.M."/>
            <person name="Mcdougal R.L."/>
        </authorList>
    </citation>
    <scope>NUCLEOTIDE SEQUENCE [LARGE SCALE GENOMIC DNA]</scope>
    <source>
        <strain evidence="10">Chile2</strain>
        <strain evidence="11">Chile4</strain>
    </source>
</reference>
<protein>
    <submittedName>
        <fullName evidence="10">Uncharacterized protein</fullName>
    </submittedName>
</protein>
<dbReference type="EMBL" id="MAYM02001071">
    <property type="protein sequence ID" value="RLN27052.1"/>
    <property type="molecule type" value="Genomic_DNA"/>
</dbReference>
<evidence type="ECO:0000313" key="13">
    <source>
        <dbReference type="Proteomes" id="UP000285883"/>
    </source>
</evidence>
<dbReference type="Proteomes" id="UP000285883">
    <property type="component" value="Unassembled WGS sequence"/>
</dbReference>
<dbReference type="Proteomes" id="UP000785171">
    <property type="component" value="Unassembled WGS sequence"/>
</dbReference>
<reference evidence="8" key="1">
    <citation type="journal article" date="2015" name="Genom Data">
        <title>Genome sequences of six Phytophthora species associated with forests in New Zealand.</title>
        <authorList>
            <person name="Studholme D.J."/>
            <person name="McDougal R.L."/>
            <person name="Sambles C."/>
            <person name="Hansen E."/>
            <person name="Hardy G."/>
            <person name="Grant M."/>
            <person name="Ganley R.J."/>
            <person name="Williams N.M."/>
        </authorList>
    </citation>
    <scope>NUCLEOTIDE SEQUENCE</scope>
    <source>
        <strain evidence="8">NZFS 2646</strain>
        <strain evidence="9">NZFS 3630</strain>
    </source>
</reference>
<comment type="caution">
    <text evidence="10">The sequence shown here is derived from an EMBL/GenBank/DDBJ whole genome shotgun (WGS) entry which is preliminary data.</text>
</comment>
<dbReference type="PANTHER" id="PTHR44042:SF67">
    <property type="entry name" value="MYB-LIKE PROTEIN I"/>
    <property type="match status" value="1"/>
</dbReference>
<evidence type="ECO:0000313" key="10">
    <source>
        <dbReference type="EMBL" id="RLN27052.1"/>
    </source>
</evidence>
<evidence type="ECO:0000256" key="4">
    <source>
        <dbReference type="SAM" id="MobiDB-lite"/>
    </source>
</evidence>
<dbReference type="STRING" id="325452.A0A421F7N2"/>
<evidence type="ECO:0000313" key="11">
    <source>
        <dbReference type="EMBL" id="RLN80139.1"/>
    </source>
</evidence>
<evidence type="ECO:0000256" key="1">
    <source>
        <dbReference type="ARBA" id="ARBA00023015"/>
    </source>
</evidence>
<gene>
    <name evidence="10" type="ORF">BBI17_002492</name>
    <name evidence="11" type="ORF">BBO99_00004723</name>
    <name evidence="8" type="ORF">JM16_009699</name>
    <name evidence="9" type="ORF">JM18_009704</name>
</gene>
<dbReference type="InterPro" id="IPR001005">
    <property type="entry name" value="SANT/Myb"/>
</dbReference>
<keyword evidence="2" id="KW-0804">Transcription</keyword>
<evidence type="ECO:0000313" key="9">
    <source>
        <dbReference type="EMBL" id="KAG2502970.1"/>
    </source>
</evidence>
<dbReference type="InterPro" id="IPR017930">
    <property type="entry name" value="Myb_dom"/>
</dbReference>
<dbReference type="PROSITE" id="PS51294">
    <property type="entry name" value="HTH_MYB"/>
    <property type="match status" value="1"/>
</dbReference>
<evidence type="ECO:0000256" key="3">
    <source>
        <dbReference type="ARBA" id="ARBA00023242"/>
    </source>
</evidence>
<dbReference type="AlphaFoldDB" id="A0A421F7N2"/>
<dbReference type="SMART" id="SM00717">
    <property type="entry name" value="SANT"/>
    <property type="match status" value="1"/>
</dbReference>
<evidence type="ECO:0000313" key="12">
    <source>
        <dbReference type="Proteomes" id="UP000285624"/>
    </source>
</evidence>
<dbReference type="NCBIfam" id="TIGR01557">
    <property type="entry name" value="myb_SHAQKYF"/>
    <property type="match status" value="1"/>
</dbReference>
<keyword evidence="1" id="KW-0805">Transcription regulation</keyword>
<evidence type="ECO:0000259" key="6">
    <source>
        <dbReference type="PROSITE" id="PS51293"/>
    </source>
</evidence>
<keyword evidence="3" id="KW-0539">Nucleus</keyword>
<dbReference type="InterPro" id="IPR006447">
    <property type="entry name" value="Myb_dom_plants"/>
</dbReference>
<dbReference type="GO" id="GO:0003677">
    <property type="term" value="F:DNA binding"/>
    <property type="evidence" value="ECO:0007669"/>
    <property type="project" value="InterPro"/>
</dbReference>
<dbReference type="EMBL" id="JPWV03001058">
    <property type="protein sequence ID" value="KAG2502662.1"/>
    <property type="molecule type" value="Genomic_DNA"/>
</dbReference>
<name>A0A421F7N2_9STRA</name>
<evidence type="ECO:0000313" key="8">
    <source>
        <dbReference type="EMBL" id="KAG2502662.1"/>
    </source>
</evidence>
<feature type="domain" description="Myb-like" evidence="5">
    <location>
        <begin position="37"/>
        <end position="88"/>
    </location>
</feature>
<dbReference type="PANTHER" id="PTHR44042">
    <property type="entry name" value="DUPLICATED HOMEODOMAIN-LIKE SUPERFAMILY PROTEIN-RELATED"/>
    <property type="match status" value="1"/>
</dbReference>
<organism evidence="10 13">
    <name type="scientific">Phytophthora kernoviae</name>
    <dbReference type="NCBI Taxonomy" id="325452"/>
    <lineage>
        <taxon>Eukaryota</taxon>
        <taxon>Sar</taxon>
        <taxon>Stramenopiles</taxon>
        <taxon>Oomycota</taxon>
        <taxon>Peronosporomycetes</taxon>
        <taxon>Peronosporales</taxon>
        <taxon>Peronosporaceae</taxon>
        <taxon>Phytophthora</taxon>
    </lineage>
</organism>
<dbReference type="CDD" id="cd00167">
    <property type="entry name" value="SANT"/>
    <property type="match status" value="1"/>
</dbReference>
<dbReference type="Pfam" id="PF00249">
    <property type="entry name" value="Myb_DNA-binding"/>
    <property type="match status" value="1"/>
</dbReference>
<dbReference type="Gene3D" id="1.10.10.60">
    <property type="entry name" value="Homeodomain-like"/>
    <property type="match status" value="1"/>
</dbReference>
<sequence length="222" mass="25030">MDIKDPTRLQQFEETVAPVSHLDQRHHAPAVEAVSLPAPYRSGRWTSEEHELFLDGLNLYPKGPWNRIVLHMGTRTRRQVMAHAQKYRQRIQRLQRRANRASTHVMSTEASDDIDNVPTNTEASLQVIPVSSPIPSIDTTGEMESEAIVSPPDVIIRDSDYSSNLLATVPMLDNFETSPGVDVESLEFYGNLFNLLATAPMLDNFEMTSPSADVESLEFYNY</sequence>
<evidence type="ECO:0000256" key="2">
    <source>
        <dbReference type="ARBA" id="ARBA00023163"/>
    </source>
</evidence>
<feature type="domain" description="HTH myb-type" evidence="7">
    <location>
        <begin position="41"/>
        <end position="92"/>
    </location>
</feature>
<dbReference type="InterPro" id="IPR009057">
    <property type="entry name" value="Homeodomain-like_sf"/>
</dbReference>
<dbReference type="EMBL" id="JPWU03001064">
    <property type="protein sequence ID" value="KAG2502970.1"/>
    <property type="molecule type" value="Genomic_DNA"/>
</dbReference>
<feature type="compositionally biased region" description="Polar residues" evidence="4">
    <location>
        <begin position="100"/>
        <end position="109"/>
    </location>
</feature>
<evidence type="ECO:0000259" key="5">
    <source>
        <dbReference type="PROSITE" id="PS50090"/>
    </source>
</evidence>
<dbReference type="PROSITE" id="PS51293">
    <property type="entry name" value="SANT"/>
    <property type="match status" value="1"/>
</dbReference>
<dbReference type="Proteomes" id="UP000285624">
    <property type="component" value="Unassembled WGS sequence"/>
</dbReference>
<evidence type="ECO:0000259" key="7">
    <source>
        <dbReference type="PROSITE" id="PS51294"/>
    </source>
</evidence>
<dbReference type="InterPro" id="IPR017884">
    <property type="entry name" value="SANT_dom"/>
</dbReference>
<feature type="region of interest" description="Disordered" evidence="4">
    <location>
        <begin position="98"/>
        <end position="117"/>
    </location>
</feature>